<dbReference type="PROSITE" id="PS51108">
    <property type="entry name" value="PTS_EIID"/>
    <property type="match status" value="1"/>
</dbReference>
<evidence type="ECO:0000313" key="3">
    <source>
        <dbReference type="Proteomes" id="UP000290567"/>
    </source>
</evidence>
<dbReference type="GO" id="GO:0009401">
    <property type="term" value="P:phosphoenolpyruvate-dependent sugar phosphotransferase system"/>
    <property type="evidence" value="ECO:0007669"/>
    <property type="project" value="InterPro"/>
</dbReference>
<dbReference type="Pfam" id="PF03613">
    <property type="entry name" value="EIID-AGA"/>
    <property type="match status" value="1"/>
</dbReference>
<organism evidence="2 3">
    <name type="scientific">Enterococcus florum</name>
    <dbReference type="NCBI Taxonomy" id="2480627"/>
    <lineage>
        <taxon>Bacteria</taxon>
        <taxon>Bacillati</taxon>
        <taxon>Bacillota</taxon>
        <taxon>Bacilli</taxon>
        <taxon>Lactobacillales</taxon>
        <taxon>Enterococcaceae</taxon>
        <taxon>Enterococcus</taxon>
    </lineage>
</organism>
<dbReference type="InterPro" id="IPR004704">
    <property type="entry name" value="PTS_IID_man"/>
</dbReference>
<evidence type="ECO:0000256" key="1">
    <source>
        <dbReference type="SAM" id="Phobius"/>
    </source>
</evidence>
<feature type="transmembrane region" description="Helical" evidence="1">
    <location>
        <begin position="192"/>
        <end position="216"/>
    </location>
</feature>
<dbReference type="Proteomes" id="UP000290567">
    <property type="component" value="Unassembled WGS sequence"/>
</dbReference>
<dbReference type="GO" id="GO:0005886">
    <property type="term" value="C:plasma membrane"/>
    <property type="evidence" value="ECO:0007669"/>
    <property type="project" value="TreeGrafter"/>
</dbReference>
<name>A0A4P5PGU4_9ENTE</name>
<feature type="transmembrane region" description="Helical" evidence="1">
    <location>
        <begin position="151"/>
        <end position="171"/>
    </location>
</feature>
<keyword evidence="1" id="KW-0472">Membrane</keyword>
<evidence type="ECO:0000313" key="2">
    <source>
        <dbReference type="EMBL" id="GCF95651.1"/>
    </source>
</evidence>
<dbReference type="RefSeq" id="WP_146624028.1">
    <property type="nucleotide sequence ID" value="NZ_BJCC01000035.1"/>
</dbReference>
<dbReference type="AlphaFoldDB" id="A0A4P5PGU4"/>
<dbReference type="OrthoDB" id="9795582at2"/>
<keyword evidence="1" id="KW-0812">Transmembrane</keyword>
<dbReference type="InterPro" id="IPR050303">
    <property type="entry name" value="GatZ_KbaZ_carbometab"/>
</dbReference>
<keyword evidence="3" id="KW-1185">Reference proteome</keyword>
<feature type="transmembrane region" description="Helical" evidence="1">
    <location>
        <begin position="236"/>
        <end position="257"/>
    </location>
</feature>
<dbReference type="PANTHER" id="PTHR32502:SF23">
    <property type="entry name" value="TRANSPORT PROTEIN, PTS SYSTEM"/>
    <property type="match status" value="1"/>
</dbReference>
<dbReference type="EMBL" id="BJCC01000035">
    <property type="protein sequence ID" value="GCF95651.1"/>
    <property type="molecule type" value="Genomic_DNA"/>
</dbReference>
<reference evidence="3" key="1">
    <citation type="submission" date="2019-02" db="EMBL/GenBank/DDBJ databases">
        <title>Draft genome sequence of Enterococcus sp. Gos25-1.</title>
        <authorList>
            <person name="Tanaka N."/>
            <person name="Shiwa Y."/>
            <person name="Fujita N."/>
        </authorList>
    </citation>
    <scope>NUCLEOTIDE SEQUENCE [LARGE SCALE GENOMIC DNA]</scope>
    <source>
        <strain evidence="3">Gos25-1</strain>
    </source>
</reference>
<sequence length="282" mass="31389">MENQPLNKEEKHSLLTKKDLNQVFFRSFFENSTINYERFQSLGFLYAMQPILKKLYSNKEDYIRAAKRHLEMYNCTEYMVNPILGVTIALEEKNAALCDKKASSEEFEKSINSMKVGLMGPLAGIGDSLIWATIRPIIAAIGAGIALQGSFLGPLLFLVVFNFFHLGFRYYTLHYAYHKGTALLSNMHESNIIAKLSEGAAVLGLTVLGCLVAQWVSLSISTVLKIQGAEINIQELLDGIMPSLLPLGLTMLLVFLFNKKLTSGKLVIFIFILALVLSLLGV</sequence>
<protein>
    <submittedName>
        <fullName evidence="2">PTS mannose transporter subunit IID</fullName>
    </submittedName>
</protein>
<accession>A0A4P5PGU4</accession>
<gene>
    <name evidence="2" type="ORF">NRIC_35420</name>
</gene>
<keyword evidence="1" id="KW-1133">Transmembrane helix</keyword>
<comment type="caution">
    <text evidence="2">The sequence shown here is derived from an EMBL/GenBank/DDBJ whole genome shotgun (WGS) entry which is preliminary data.</text>
</comment>
<dbReference type="PANTHER" id="PTHR32502">
    <property type="entry name" value="N-ACETYLGALACTOSAMINE PERMEASE II COMPONENT-RELATED"/>
    <property type="match status" value="1"/>
</dbReference>
<feature type="transmembrane region" description="Helical" evidence="1">
    <location>
        <begin position="264"/>
        <end position="281"/>
    </location>
</feature>
<proteinExistence type="predicted"/>